<protein>
    <submittedName>
        <fullName evidence="1">Uncharacterized protein</fullName>
    </submittedName>
</protein>
<gene>
    <name evidence="1" type="ORF">MEUPH1_LOCUS29808</name>
</gene>
<reference evidence="1 2" key="1">
    <citation type="submission" date="2023-01" db="EMBL/GenBank/DDBJ databases">
        <authorList>
            <person name="Whitehead M."/>
        </authorList>
    </citation>
    <scope>NUCLEOTIDE SEQUENCE [LARGE SCALE GENOMIC DNA]</scope>
</reference>
<proteinExistence type="predicted"/>
<sequence length="174" mass="21013">MRELGRMFRTYCHKQHSLWPQYVAYIEWPLNKIRHESTHHTPSALFLQSHQHNPITQFIQFPHENYPVDFNKQLRYRFSTQEVQLSKSEYRKKYHQERLNPTFFKVNDLVLVRTHKLSNKIDKKISKFFLLYDGPFKVKNIKNVNAYELVNPDDDTPHGTYNVNQLKPYIPPVI</sequence>
<dbReference type="GO" id="GO:0003676">
    <property type="term" value="F:nucleic acid binding"/>
    <property type="evidence" value="ECO:0007669"/>
    <property type="project" value="InterPro"/>
</dbReference>
<dbReference type="AlphaFoldDB" id="A0AAV0Y9X3"/>
<organism evidence="1 2">
    <name type="scientific">Macrosiphum euphorbiae</name>
    <name type="common">potato aphid</name>
    <dbReference type="NCBI Taxonomy" id="13131"/>
    <lineage>
        <taxon>Eukaryota</taxon>
        <taxon>Metazoa</taxon>
        <taxon>Ecdysozoa</taxon>
        <taxon>Arthropoda</taxon>
        <taxon>Hexapoda</taxon>
        <taxon>Insecta</taxon>
        <taxon>Pterygota</taxon>
        <taxon>Neoptera</taxon>
        <taxon>Paraneoptera</taxon>
        <taxon>Hemiptera</taxon>
        <taxon>Sternorrhyncha</taxon>
        <taxon>Aphidomorpha</taxon>
        <taxon>Aphidoidea</taxon>
        <taxon>Aphididae</taxon>
        <taxon>Macrosiphini</taxon>
        <taxon>Macrosiphum</taxon>
    </lineage>
</organism>
<evidence type="ECO:0000313" key="2">
    <source>
        <dbReference type="Proteomes" id="UP001160148"/>
    </source>
</evidence>
<evidence type="ECO:0000313" key="1">
    <source>
        <dbReference type="EMBL" id="CAI6376437.1"/>
    </source>
</evidence>
<comment type="caution">
    <text evidence="1">The sequence shown here is derived from an EMBL/GenBank/DDBJ whole genome shotgun (WGS) entry which is preliminary data.</text>
</comment>
<dbReference type="InterPro" id="IPR036397">
    <property type="entry name" value="RNaseH_sf"/>
</dbReference>
<name>A0AAV0Y9X3_9HEMI</name>
<keyword evidence="2" id="KW-1185">Reference proteome</keyword>
<dbReference type="Proteomes" id="UP001160148">
    <property type="component" value="Unassembled WGS sequence"/>
</dbReference>
<accession>A0AAV0Y9X3</accession>
<dbReference type="Gene3D" id="3.30.420.10">
    <property type="entry name" value="Ribonuclease H-like superfamily/Ribonuclease H"/>
    <property type="match status" value="1"/>
</dbReference>
<dbReference type="EMBL" id="CARXXK010001484">
    <property type="protein sequence ID" value="CAI6376437.1"/>
    <property type="molecule type" value="Genomic_DNA"/>
</dbReference>